<dbReference type="InterPro" id="IPR011990">
    <property type="entry name" value="TPR-like_helical_dom_sf"/>
</dbReference>
<keyword evidence="1" id="KW-0732">Signal</keyword>
<dbReference type="RefSeq" id="WP_169658130.1">
    <property type="nucleotide sequence ID" value="NZ_JABANE010000050.1"/>
</dbReference>
<dbReference type="PANTHER" id="PTHR10098:SF108">
    <property type="entry name" value="TETRATRICOPEPTIDE REPEAT PROTEIN 28"/>
    <property type="match status" value="1"/>
</dbReference>
<feature type="domain" description="CHAT" evidence="2">
    <location>
        <begin position="576"/>
        <end position="833"/>
    </location>
</feature>
<dbReference type="Gene3D" id="1.25.40.10">
    <property type="entry name" value="Tetratricopeptide repeat domain"/>
    <property type="match status" value="1"/>
</dbReference>
<gene>
    <name evidence="3" type="ORF">HHU12_18025</name>
</gene>
<dbReference type="InterPro" id="IPR024983">
    <property type="entry name" value="CHAT_dom"/>
</dbReference>
<dbReference type="EMBL" id="JABANE010000050">
    <property type="protein sequence ID" value="NME69876.1"/>
    <property type="molecule type" value="Genomic_DNA"/>
</dbReference>
<dbReference type="PANTHER" id="PTHR10098">
    <property type="entry name" value="RAPSYN-RELATED"/>
    <property type="match status" value="1"/>
</dbReference>
<reference evidence="3 4" key="1">
    <citation type="submission" date="2020-04" db="EMBL/GenBank/DDBJ databases">
        <title>Flammeovirga sp. SR4, a novel species isolated from seawater.</title>
        <authorList>
            <person name="Wang X."/>
        </authorList>
    </citation>
    <scope>NUCLEOTIDE SEQUENCE [LARGE SCALE GENOMIC DNA]</scope>
    <source>
        <strain evidence="3 4">ATCC 23126</strain>
    </source>
</reference>
<feature type="signal peptide" evidence="1">
    <location>
        <begin position="1"/>
        <end position="17"/>
    </location>
</feature>
<protein>
    <submittedName>
        <fullName evidence="3">CHAT domain-containing protein</fullName>
    </submittedName>
</protein>
<evidence type="ECO:0000313" key="4">
    <source>
        <dbReference type="Proteomes" id="UP000576082"/>
    </source>
</evidence>
<dbReference type="AlphaFoldDB" id="A0A7X9RW88"/>
<accession>A0A7X9RW88</accession>
<evidence type="ECO:0000259" key="2">
    <source>
        <dbReference type="Pfam" id="PF12770"/>
    </source>
</evidence>
<name>A0A7X9RW88_9BACT</name>
<dbReference type="Pfam" id="PF12770">
    <property type="entry name" value="CHAT"/>
    <property type="match status" value="1"/>
</dbReference>
<organism evidence="3 4">
    <name type="scientific">Flammeovirga aprica JL-4</name>
    <dbReference type="NCBI Taxonomy" id="694437"/>
    <lineage>
        <taxon>Bacteria</taxon>
        <taxon>Pseudomonadati</taxon>
        <taxon>Bacteroidota</taxon>
        <taxon>Cytophagia</taxon>
        <taxon>Cytophagales</taxon>
        <taxon>Flammeovirgaceae</taxon>
        <taxon>Flammeovirga</taxon>
    </lineage>
</organism>
<sequence length="851" mass="99976">MKLLTAFLVFLSVYSSAQTTQQIDKEINYAYDIFRDRKYREALSIFLRCVDTDPRIEKRSLYQNCIGHIYGKELLMLDSGIYWIEKSIETIENDTSGTHHFTYVRNHNKISQMYSHKGDYVNREYYIRKGANIFLDCPEKYKYSQNILRKLNNLFYRRKEYHLSEQAVSLYLELIEDDDKYPILADHLSLWVKIDNPEKIQETLQEIEYFLVNDYVRNKHGYSGIHFYYLGLYAQSKNKYEEAINFYKKYLVLKKDRELNNYTDYFQSIDEYYSALFYSARTLKRIAQCYKFLGDRNNEGKYLKESLGVLREGHHYKDVEITFVTAEIYRELELYERENNVDYIKNTSNLYLDSAQLFIDSFIAEYNLKDTSQLIVNELLHQKYYYAVFSEQTSQKKQLYWDSYLLFKQFLKKQYLDKDHLYQFSSRKKIQDNIISFFAEEYLKDHQIEDLLRVLEIIENSKSNILYKRSQGFGDITLEEYLEADDLDQLRNRTNNPPLLSSSEMKSFFGENYNEKAFVSYYPLENQLVIISYVDGQFDLELKPFPANWITLIATVHKELKTSILNSNNSIGKQLSALGSFLLPKALLDSEIERVVFSPANELSEIPFDILKYHDAYFLEKWASSYSFSLHHEFVTDQKTASDDLRIMGVAPYNKINLPYSKKEVDEFSDFVLSDTSATLSNTLRYSKDYNVLHFATHTTINENIENSKIDFYPTNGVNGDLFLSEIDKIDLSHLDLVTLSSCHSADGPYIGGEGTLSLQRVFAYSNVKAIVASKWEVNDQVSALIMKSFYENIQKGYPLDKALQKARLELLEDNKAMRANPLYWGNFVLYGKTTALTSSGFEKFFEELLD</sequence>
<feature type="chain" id="PRO_5031263934" evidence="1">
    <location>
        <begin position="18"/>
        <end position="851"/>
    </location>
</feature>
<evidence type="ECO:0000256" key="1">
    <source>
        <dbReference type="SAM" id="SignalP"/>
    </source>
</evidence>
<comment type="caution">
    <text evidence="3">The sequence shown here is derived from an EMBL/GenBank/DDBJ whole genome shotgun (WGS) entry which is preliminary data.</text>
</comment>
<proteinExistence type="predicted"/>
<keyword evidence="4" id="KW-1185">Reference proteome</keyword>
<dbReference type="Proteomes" id="UP000576082">
    <property type="component" value="Unassembled WGS sequence"/>
</dbReference>
<evidence type="ECO:0000313" key="3">
    <source>
        <dbReference type="EMBL" id="NME69876.1"/>
    </source>
</evidence>